<protein>
    <submittedName>
        <fullName evidence="2">LamG domain-containing protein</fullName>
    </submittedName>
</protein>
<accession>A0ABX1DZ75</accession>
<evidence type="ECO:0000313" key="3">
    <source>
        <dbReference type="Proteomes" id="UP000787635"/>
    </source>
</evidence>
<organism evidence="2 3">
    <name type="scientific">Falsiroseomonas selenitidurans</name>
    <dbReference type="NCBI Taxonomy" id="2716335"/>
    <lineage>
        <taxon>Bacteria</taxon>
        <taxon>Pseudomonadati</taxon>
        <taxon>Pseudomonadota</taxon>
        <taxon>Alphaproteobacteria</taxon>
        <taxon>Acetobacterales</taxon>
        <taxon>Roseomonadaceae</taxon>
        <taxon>Falsiroseomonas</taxon>
    </lineage>
</organism>
<dbReference type="Pfam" id="PF13385">
    <property type="entry name" value="Laminin_G_3"/>
    <property type="match status" value="1"/>
</dbReference>
<sequence length="961" mass="98541">MTSITFPDTGDTYSDDGSSSRDMQNGGHRRWLLEMLRNLIAYQSGSLAVASQQAVAADKASVASMRAAIEAAQAGITVGSTQSLAYPAVVQNLVTASDVVAACVYDTRQDSDGGAWTEQCRNTSWYQEALNIAGLRGARRAFPRVAILLLRATAPCTLLVHDALDLDPVTGVPRLWRAWGGVAGALLDGTGTAVFALHGRLWVCTSTGLHTLDLPGDRATRRDGTDLRGWSAGLASAGTYAFANASGAIGAAAAASVHARVLPGAPLDPASGLPIPTTLVGTGAGAAVIHASGFVAQITRGGGFARGVIVHDNRIWLSAGSGPLLATGPMPYAASLADTGWRQGVYTNTSSIVQPAGATTFAGMAPGVVGSTTTTFLAEDEINPDAGMVAYVRTFFATGWLPGDARLAILNDSAIGGIAGATPFADDGASATAWTLGTGWTHDAGSTEFDHAAGSTAPLDLAISGLTSGSDYLLRLTVANVTAGSLSVNLLGTNGETGDLTITASGEALVQFTASAASETLRLTPSSAFDGSVGGVQIDLAVPDRSKTGKGLSIVGTLTRTPVEAGAELACWSGWSASNYLERRLNPAEVKFLVFWFKGSDFTGAFQCASDVSNPRISMTSVSNRPRLALIGTGGSVTVDSLSMLNTGGWACVVGVLRGDALEVWVNGRLEATGSAAGIGSMANTAAVLRIGRNVTNAAASNGAFALLRIGATAPSPAQIARLYRDERALFEPGAACTIGGTFNTVNAAAWSETSRQHAIATLGGVSVFAGLRRVEFLDSVSGGAAIASSNVRGLAMEGGVMALATTANGGVRREAILGLDRMPAAPVLSGRRRVLRASGVTTDATPLILSPRILIGERETMVVRARILGRVAGASDTERLTYERRATYHRPAGGDVAAPAVQSLGTDTETTAGADATLVRDTASQTGAVQVTGVAGTRIAWSAELEVLRLSEITQYEDVA</sequence>
<evidence type="ECO:0000256" key="1">
    <source>
        <dbReference type="SAM" id="MobiDB-lite"/>
    </source>
</evidence>
<dbReference type="RefSeq" id="WP_168027828.1">
    <property type="nucleotide sequence ID" value="NZ_JAAVNE010000005.1"/>
</dbReference>
<dbReference type="Proteomes" id="UP000787635">
    <property type="component" value="Unassembled WGS sequence"/>
</dbReference>
<dbReference type="EMBL" id="JAAVNE010000005">
    <property type="protein sequence ID" value="NKC30209.1"/>
    <property type="molecule type" value="Genomic_DNA"/>
</dbReference>
<gene>
    <name evidence="2" type="ORF">HEQ75_05005</name>
</gene>
<dbReference type="Gene3D" id="2.60.120.200">
    <property type="match status" value="1"/>
</dbReference>
<feature type="compositionally biased region" description="Low complexity" evidence="1">
    <location>
        <begin position="8"/>
        <end position="17"/>
    </location>
</feature>
<evidence type="ECO:0000313" key="2">
    <source>
        <dbReference type="EMBL" id="NKC30209.1"/>
    </source>
</evidence>
<proteinExistence type="predicted"/>
<dbReference type="SUPFAM" id="SSF49899">
    <property type="entry name" value="Concanavalin A-like lectins/glucanases"/>
    <property type="match status" value="1"/>
</dbReference>
<comment type="caution">
    <text evidence="2">The sequence shown here is derived from an EMBL/GenBank/DDBJ whole genome shotgun (WGS) entry which is preliminary data.</text>
</comment>
<name>A0ABX1DZ75_9PROT</name>
<dbReference type="InterPro" id="IPR013320">
    <property type="entry name" value="ConA-like_dom_sf"/>
</dbReference>
<keyword evidence="3" id="KW-1185">Reference proteome</keyword>
<reference evidence="2 3" key="1">
    <citation type="submission" date="2020-03" db="EMBL/GenBank/DDBJ databases">
        <title>Roseomonas selenitidurans sp. nov. isolated from urban soil.</title>
        <authorList>
            <person name="Liu H."/>
        </authorList>
    </citation>
    <scope>NUCLEOTIDE SEQUENCE [LARGE SCALE GENOMIC DNA]</scope>
    <source>
        <strain evidence="2 3">BU-1</strain>
    </source>
</reference>
<feature type="region of interest" description="Disordered" evidence="1">
    <location>
        <begin position="1"/>
        <end position="25"/>
    </location>
</feature>